<feature type="non-terminal residue" evidence="1">
    <location>
        <position position="68"/>
    </location>
</feature>
<dbReference type="InterPro" id="IPR036188">
    <property type="entry name" value="FAD/NAD-bd_sf"/>
</dbReference>
<proteinExistence type="predicted"/>
<evidence type="ECO:0000313" key="1">
    <source>
        <dbReference type="EMBL" id="CAF1381094.1"/>
    </source>
</evidence>
<dbReference type="EMBL" id="CAJNOT010003393">
    <property type="protein sequence ID" value="CAF1381094.1"/>
    <property type="molecule type" value="Genomic_DNA"/>
</dbReference>
<reference evidence="1" key="1">
    <citation type="submission" date="2021-02" db="EMBL/GenBank/DDBJ databases">
        <authorList>
            <person name="Nowell W R."/>
        </authorList>
    </citation>
    <scope>NUCLEOTIDE SEQUENCE</scope>
</reference>
<dbReference type="Proteomes" id="UP000663864">
    <property type="component" value="Unassembled WGS sequence"/>
</dbReference>
<organism evidence="1 2">
    <name type="scientific">Rotaria sordida</name>
    <dbReference type="NCBI Taxonomy" id="392033"/>
    <lineage>
        <taxon>Eukaryota</taxon>
        <taxon>Metazoa</taxon>
        <taxon>Spiralia</taxon>
        <taxon>Gnathifera</taxon>
        <taxon>Rotifera</taxon>
        <taxon>Eurotatoria</taxon>
        <taxon>Bdelloidea</taxon>
        <taxon>Philodinida</taxon>
        <taxon>Philodinidae</taxon>
        <taxon>Rotaria</taxon>
    </lineage>
</organism>
<dbReference type="Gene3D" id="3.50.50.60">
    <property type="entry name" value="FAD/NAD(P)-binding domain"/>
    <property type="match status" value="1"/>
</dbReference>
<name>A0A815JL26_9BILA</name>
<evidence type="ECO:0000313" key="2">
    <source>
        <dbReference type="Proteomes" id="UP000663864"/>
    </source>
</evidence>
<gene>
    <name evidence="1" type="ORF">ZHD862_LOCUS32120</name>
</gene>
<sequence>MVRSEFADDPVIQQLSQAAVHAWRTDPLFKPYFHETGRLSLANSPANVPEILRLYQELSTSSHRDQVH</sequence>
<protein>
    <submittedName>
        <fullName evidence="1">Uncharacterized protein</fullName>
    </submittedName>
</protein>
<accession>A0A815JL26</accession>
<dbReference type="AlphaFoldDB" id="A0A815JL26"/>
<comment type="caution">
    <text evidence="1">The sequence shown here is derived from an EMBL/GenBank/DDBJ whole genome shotgun (WGS) entry which is preliminary data.</text>
</comment>